<evidence type="ECO:0000256" key="4">
    <source>
        <dbReference type="SAM" id="SignalP"/>
    </source>
</evidence>
<sequence length="332" mass="34378">MRRRTRAFATSGLVLVGLLAGCASGSEPSTGSGTSGEGESQQGQAGLASITLGIFPGATFAGLEVAKDEGIFEKHGLDVQTSMSQGGAELLPAVMTRSIDVAVGNPVSVMQAFSKGLDVTIIAGYGKDGPANNDTSAVVAMPDEGIQSAKDLVGKTVAVNSLQGALELGIRESVRLDGGDPNGVNFIELAFPDMPGQLESGTVDAICVGQPFMGAVLENGGEVVLESQKESGTGDTILVTFSSDAFVEENPELVDSFRAAWSEALDYAQENPDLVRAEIPDFIGMDPELAADLPLEGVSAELSMDGLQAYADLMVQYGVVDELPNLDELTDQ</sequence>
<evidence type="ECO:0000259" key="5">
    <source>
        <dbReference type="Pfam" id="PF09084"/>
    </source>
</evidence>
<dbReference type="Proteomes" id="UP001589766">
    <property type="component" value="Unassembled WGS sequence"/>
</dbReference>
<feature type="domain" description="SsuA/THI5-like" evidence="5">
    <location>
        <begin position="60"/>
        <end position="273"/>
    </location>
</feature>
<dbReference type="EMBL" id="JBHLWH010000001">
    <property type="protein sequence ID" value="MFC0246974.1"/>
    <property type="molecule type" value="Genomic_DNA"/>
</dbReference>
<reference evidence="6 7" key="1">
    <citation type="submission" date="2024-09" db="EMBL/GenBank/DDBJ databases">
        <authorList>
            <person name="Sun Q."/>
            <person name="Mori K."/>
        </authorList>
    </citation>
    <scope>NUCLEOTIDE SEQUENCE [LARGE SCALE GENOMIC DNA]</scope>
    <source>
        <strain evidence="6 7">CCM 7609</strain>
    </source>
</reference>
<dbReference type="PANTHER" id="PTHR30024">
    <property type="entry name" value="ALIPHATIC SULFONATES-BINDING PROTEIN-RELATED"/>
    <property type="match status" value="1"/>
</dbReference>
<comment type="subcellular location">
    <subcellularLocation>
        <location evidence="1">Periplasm</location>
    </subcellularLocation>
</comment>
<feature type="chain" id="PRO_5047144984" evidence="4">
    <location>
        <begin position="26"/>
        <end position="332"/>
    </location>
</feature>
<comment type="caution">
    <text evidence="6">The sequence shown here is derived from an EMBL/GenBank/DDBJ whole genome shotgun (WGS) entry which is preliminary data.</text>
</comment>
<dbReference type="PROSITE" id="PS51257">
    <property type="entry name" value="PROKAR_LIPOPROTEIN"/>
    <property type="match status" value="1"/>
</dbReference>
<accession>A0ABV6F0T4</accession>
<evidence type="ECO:0000256" key="3">
    <source>
        <dbReference type="ARBA" id="ARBA00022729"/>
    </source>
</evidence>
<organism evidence="6 7">
    <name type="scientific">Citricoccus parietis</name>
    <dbReference type="NCBI Taxonomy" id="592307"/>
    <lineage>
        <taxon>Bacteria</taxon>
        <taxon>Bacillati</taxon>
        <taxon>Actinomycetota</taxon>
        <taxon>Actinomycetes</taxon>
        <taxon>Micrococcales</taxon>
        <taxon>Micrococcaceae</taxon>
        <taxon>Citricoccus</taxon>
    </lineage>
</organism>
<dbReference type="PANTHER" id="PTHR30024:SF47">
    <property type="entry name" value="TAURINE-BINDING PERIPLASMIC PROTEIN"/>
    <property type="match status" value="1"/>
</dbReference>
<feature type="signal peptide" evidence="4">
    <location>
        <begin position="1"/>
        <end position="25"/>
    </location>
</feature>
<proteinExistence type="inferred from homology"/>
<comment type="similarity">
    <text evidence="2">Belongs to the bacterial solute-binding protein SsuA/TauA family.</text>
</comment>
<gene>
    <name evidence="6" type="ORF">ACFFIO_00470</name>
</gene>
<name>A0ABV6F0T4_9MICC</name>
<evidence type="ECO:0000313" key="6">
    <source>
        <dbReference type="EMBL" id="MFC0246974.1"/>
    </source>
</evidence>
<keyword evidence="3 4" id="KW-0732">Signal</keyword>
<dbReference type="InterPro" id="IPR015168">
    <property type="entry name" value="SsuA/THI5"/>
</dbReference>
<evidence type="ECO:0000313" key="7">
    <source>
        <dbReference type="Proteomes" id="UP001589766"/>
    </source>
</evidence>
<evidence type="ECO:0000256" key="2">
    <source>
        <dbReference type="ARBA" id="ARBA00010742"/>
    </source>
</evidence>
<dbReference type="SUPFAM" id="SSF53850">
    <property type="entry name" value="Periplasmic binding protein-like II"/>
    <property type="match status" value="1"/>
</dbReference>
<dbReference type="Gene3D" id="3.40.190.10">
    <property type="entry name" value="Periplasmic binding protein-like II"/>
    <property type="match status" value="2"/>
</dbReference>
<evidence type="ECO:0000256" key="1">
    <source>
        <dbReference type="ARBA" id="ARBA00004418"/>
    </source>
</evidence>
<keyword evidence="7" id="KW-1185">Reference proteome</keyword>
<dbReference type="Pfam" id="PF09084">
    <property type="entry name" value="NMT1"/>
    <property type="match status" value="1"/>
</dbReference>
<protein>
    <submittedName>
        <fullName evidence="6">ABC transporter substrate-binding protein</fullName>
    </submittedName>
</protein>
<dbReference type="RefSeq" id="WP_378039764.1">
    <property type="nucleotide sequence ID" value="NZ_JBHLWH010000001.1"/>
</dbReference>